<dbReference type="Proteomes" id="UP000654918">
    <property type="component" value="Unassembled WGS sequence"/>
</dbReference>
<reference evidence="1" key="1">
    <citation type="journal article" date="2020" name="Phytopathology">
        <title>Genome Sequence Resources of Colletotrichum truncatum, C. plurivorum, C. musicola, and C. sojae: Four Species Pathogenic to Soybean (Glycine max).</title>
        <authorList>
            <person name="Rogerio F."/>
            <person name="Boufleur T.R."/>
            <person name="Ciampi-Guillardi M."/>
            <person name="Sukno S.A."/>
            <person name="Thon M.R."/>
            <person name="Massola Junior N.S."/>
            <person name="Baroncelli R."/>
        </authorList>
    </citation>
    <scope>NUCLEOTIDE SEQUENCE</scope>
    <source>
        <strain evidence="1">LFN00145</strain>
    </source>
</reference>
<gene>
    <name evidence="1" type="ORF">CPLU01_15998</name>
</gene>
<name>A0A8H6MRA6_9PEZI</name>
<proteinExistence type="predicted"/>
<dbReference type="EMBL" id="WIGO01000757">
    <property type="protein sequence ID" value="KAF6805295.1"/>
    <property type="molecule type" value="Genomic_DNA"/>
</dbReference>
<sequence length="72" mass="7980">MPSFAHLFILIPGKPPIQTPELLFFVVLTVRLVGLIASESPTNNVDASAYSIIFAELDYNKITPDKPYNFAL</sequence>
<comment type="caution">
    <text evidence="1">The sequence shown here is derived from an EMBL/GenBank/DDBJ whole genome shotgun (WGS) entry which is preliminary data.</text>
</comment>
<accession>A0A8H6MRA6</accession>
<protein>
    <submittedName>
        <fullName evidence="1">Uncharacterized protein</fullName>
    </submittedName>
</protein>
<evidence type="ECO:0000313" key="2">
    <source>
        <dbReference type="Proteomes" id="UP000654918"/>
    </source>
</evidence>
<dbReference type="AlphaFoldDB" id="A0A8H6MRA6"/>
<keyword evidence="2" id="KW-1185">Reference proteome</keyword>
<organism evidence="1 2">
    <name type="scientific">Colletotrichum plurivorum</name>
    <dbReference type="NCBI Taxonomy" id="2175906"/>
    <lineage>
        <taxon>Eukaryota</taxon>
        <taxon>Fungi</taxon>
        <taxon>Dikarya</taxon>
        <taxon>Ascomycota</taxon>
        <taxon>Pezizomycotina</taxon>
        <taxon>Sordariomycetes</taxon>
        <taxon>Hypocreomycetidae</taxon>
        <taxon>Glomerellales</taxon>
        <taxon>Glomerellaceae</taxon>
        <taxon>Colletotrichum</taxon>
        <taxon>Colletotrichum orchidearum species complex</taxon>
    </lineage>
</organism>
<evidence type="ECO:0000313" key="1">
    <source>
        <dbReference type="EMBL" id="KAF6805295.1"/>
    </source>
</evidence>